<gene>
    <name evidence="12" type="primary">LOC113400397</name>
</gene>
<dbReference type="PANTHER" id="PTHR33562">
    <property type="entry name" value="ATILLA, ISOFORM B-RELATED-RELATED"/>
    <property type="match status" value="1"/>
</dbReference>
<feature type="chain" id="PRO_5034101140" evidence="10">
    <location>
        <begin position="24"/>
        <end position="163"/>
    </location>
</feature>
<dbReference type="RefSeq" id="XP_026495735.1">
    <property type="nucleotide sequence ID" value="XM_026639950.2"/>
</dbReference>
<accession>A0A8B8IF87</accession>
<dbReference type="InterPro" id="IPR050975">
    <property type="entry name" value="Sleep_regulator"/>
</dbReference>
<dbReference type="AlphaFoldDB" id="A0A8B8IF87"/>
<evidence type="ECO:0000256" key="7">
    <source>
        <dbReference type="ARBA" id="ARBA00023180"/>
    </source>
</evidence>
<dbReference type="GO" id="GO:0032222">
    <property type="term" value="P:regulation of synaptic transmission, cholinergic"/>
    <property type="evidence" value="ECO:0007669"/>
    <property type="project" value="InterPro"/>
</dbReference>
<proteinExistence type="predicted"/>
<dbReference type="OMA" id="APRYCHK"/>
<evidence type="ECO:0000256" key="3">
    <source>
        <dbReference type="ARBA" id="ARBA00022692"/>
    </source>
</evidence>
<keyword evidence="6 9" id="KW-0472">Membrane</keyword>
<keyword evidence="2" id="KW-0336">GPI-anchor</keyword>
<evidence type="ECO:0000256" key="6">
    <source>
        <dbReference type="ARBA" id="ARBA00023136"/>
    </source>
</evidence>
<evidence type="ECO:0000256" key="2">
    <source>
        <dbReference type="ARBA" id="ARBA00022622"/>
    </source>
</evidence>
<evidence type="ECO:0000256" key="4">
    <source>
        <dbReference type="ARBA" id="ARBA00022729"/>
    </source>
</evidence>
<protein>
    <submittedName>
        <fullName evidence="12">Uncharacterized protein LOC113400397</fullName>
    </submittedName>
</protein>
<sequence>MAKSGVFLVGIVALLAVIDIGSCLQCYQCNSESDPKCKDPFSSAKSLVDCTTQDSINYNRQYLREILPRELVEGVVGAPRYCHKIIMQNGATVRTCLDANPTDLNHSCRLFDNQASQMPADPSKRIKYCSVCDKDRCNGAGSIAVSMPLAIFALISSYLYTKQ</sequence>
<evidence type="ECO:0000256" key="8">
    <source>
        <dbReference type="ARBA" id="ARBA00023288"/>
    </source>
</evidence>
<evidence type="ECO:0000256" key="5">
    <source>
        <dbReference type="ARBA" id="ARBA00022989"/>
    </source>
</evidence>
<dbReference type="Pfam" id="PF17064">
    <property type="entry name" value="QVR"/>
    <property type="match status" value="1"/>
</dbReference>
<dbReference type="OrthoDB" id="6582325at2759"/>
<keyword evidence="7" id="KW-0325">Glycoprotein</keyword>
<evidence type="ECO:0000256" key="10">
    <source>
        <dbReference type="SAM" id="SignalP"/>
    </source>
</evidence>
<keyword evidence="8" id="KW-0449">Lipoprotein</keyword>
<evidence type="ECO:0000256" key="9">
    <source>
        <dbReference type="SAM" id="Phobius"/>
    </source>
</evidence>
<evidence type="ECO:0000256" key="1">
    <source>
        <dbReference type="ARBA" id="ARBA00004589"/>
    </source>
</evidence>
<dbReference type="GO" id="GO:0098552">
    <property type="term" value="C:side of membrane"/>
    <property type="evidence" value="ECO:0007669"/>
    <property type="project" value="UniProtKB-KW"/>
</dbReference>
<keyword evidence="11" id="KW-1185">Reference proteome</keyword>
<dbReference type="GO" id="GO:0030431">
    <property type="term" value="P:sleep"/>
    <property type="evidence" value="ECO:0007669"/>
    <property type="project" value="InterPro"/>
</dbReference>
<keyword evidence="3 9" id="KW-0812">Transmembrane</keyword>
<dbReference type="Proteomes" id="UP001652626">
    <property type="component" value="Chromosome 17"/>
</dbReference>
<reference evidence="12" key="1">
    <citation type="submission" date="2025-08" db="UniProtKB">
        <authorList>
            <consortium name="RefSeq"/>
        </authorList>
    </citation>
    <scope>IDENTIFICATION</scope>
    <source>
        <tissue evidence="12">Whole body</tissue>
    </source>
</reference>
<organism evidence="11 12">
    <name type="scientific">Vanessa tameamea</name>
    <name type="common">Kamehameha butterfly</name>
    <dbReference type="NCBI Taxonomy" id="334116"/>
    <lineage>
        <taxon>Eukaryota</taxon>
        <taxon>Metazoa</taxon>
        <taxon>Ecdysozoa</taxon>
        <taxon>Arthropoda</taxon>
        <taxon>Hexapoda</taxon>
        <taxon>Insecta</taxon>
        <taxon>Pterygota</taxon>
        <taxon>Neoptera</taxon>
        <taxon>Endopterygota</taxon>
        <taxon>Lepidoptera</taxon>
        <taxon>Glossata</taxon>
        <taxon>Ditrysia</taxon>
        <taxon>Papilionoidea</taxon>
        <taxon>Nymphalidae</taxon>
        <taxon>Nymphalinae</taxon>
        <taxon>Vanessa</taxon>
    </lineage>
</organism>
<comment type="subcellular location">
    <subcellularLocation>
        <location evidence="1">Membrane</location>
        <topology evidence="1">Lipid-anchor</topology>
        <topology evidence="1">GPI-anchor</topology>
    </subcellularLocation>
</comment>
<evidence type="ECO:0000313" key="11">
    <source>
        <dbReference type="Proteomes" id="UP001652626"/>
    </source>
</evidence>
<keyword evidence="5 9" id="KW-1133">Transmembrane helix</keyword>
<dbReference type="GeneID" id="113400397"/>
<feature type="signal peptide" evidence="10">
    <location>
        <begin position="1"/>
        <end position="23"/>
    </location>
</feature>
<name>A0A8B8IF87_VANTA</name>
<feature type="transmembrane region" description="Helical" evidence="9">
    <location>
        <begin position="139"/>
        <end position="160"/>
    </location>
</feature>
<keyword evidence="4 10" id="KW-0732">Signal</keyword>
<evidence type="ECO:0000313" key="12">
    <source>
        <dbReference type="RefSeq" id="XP_026495735.1"/>
    </source>
</evidence>
<dbReference type="InterPro" id="IPR031424">
    <property type="entry name" value="QVR-like"/>
</dbReference>